<organism evidence="3 4">
    <name type="scientific">Ditylenchus dipsaci</name>
    <dbReference type="NCBI Taxonomy" id="166011"/>
    <lineage>
        <taxon>Eukaryota</taxon>
        <taxon>Metazoa</taxon>
        <taxon>Ecdysozoa</taxon>
        <taxon>Nematoda</taxon>
        <taxon>Chromadorea</taxon>
        <taxon>Rhabditida</taxon>
        <taxon>Tylenchina</taxon>
        <taxon>Tylenchomorpha</taxon>
        <taxon>Sphaerularioidea</taxon>
        <taxon>Anguinidae</taxon>
        <taxon>Anguininae</taxon>
        <taxon>Ditylenchus</taxon>
    </lineage>
</organism>
<evidence type="ECO:0000256" key="1">
    <source>
        <dbReference type="ARBA" id="ARBA00005703"/>
    </source>
</evidence>
<feature type="domain" description="DNA/pantothenate metabolism flavoprotein C-terminal" evidence="2">
    <location>
        <begin position="12"/>
        <end position="102"/>
    </location>
</feature>
<evidence type="ECO:0000313" key="3">
    <source>
        <dbReference type="Proteomes" id="UP000887574"/>
    </source>
</evidence>
<dbReference type="InterPro" id="IPR007085">
    <property type="entry name" value="DNA/pantothenate-metab_flavo_C"/>
</dbReference>
<dbReference type="GO" id="GO:0003824">
    <property type="term" value="F:catalytic activity"/>
    <property type="evidence" value="ECO:0007669"/>
    <property type="project" value="UniProtKB-ARBA"/>
</dbReference>
<comment type="similarity">
    <text evidence="1">Belongs to the PPC synthetase family.</text>
</comment>
<dbReference type="Pfam" id="PF04127">
    <property type="entry name" value="DFP"/>
    <property type="match status" value="1"/>
</dbReference>
<evidence type="ECO:0000313" key="4">
    <source>
        <dbReference type="WBParaSite" id="jg7336"/>
    </source>
</evidence>
<dbReference type="WBParaSite" id="jg7336">
    <property type="protein sequence ID" value="jg7336"/>
    <property type="gene ID" value="jg7336"/>
</dbReference>
<sequence>MSTNQPVWSRALIYLAAAVSDFYIREEMLPTHKIQSGNGELQLTLSLVPKFLERLVSKVVPNAYVVSFKLETNDEILISKSKKALEKYGHQVVIGKLCSTLDQTKKNSIEPIEMSEEELHKGLEIEQRIVRNLKKTTKIYKNCREIDLTTFKNVVGSICLLYI</sequence>
<evidence type="ECO:0000259" key="2">
    <source>
        <dbReference type="Pfam" id="PF04127"/>
    </source>
</evidence>
<dbReference type="Proteomes" id="UP000887574">
    <property type="component" value="Unplaced"/>
</dbReference>
<accession>A0A915ENV4</accession>
<name>A0A915ENV4_9BILA</name>
<keyword evidence="3" id="KW-1185">Reference proteome</keyword>
<dbReference type="Gene3D" id="3.40.50.10300">
    <property type="entry name" value="CoaB-like"/>
    <property type="match status" value="1"/>
</dbReference>
<dbReference type="GO" id="GO:0015937">
    <property type="term" value="P:coenzyme A biosynthetic process"/>
    <property type="evidence" value="ECO:0007669"/>
    <property type="project" value="UniProtKB-ARBA"/>
</dbReference>
<dbReference type="InterPro" id="IPR035929">
    <property type="entry name" value="CoaB-like_sf"/>
</dbReference>
<reference evidence="4" key="1">
    <citation type="submission" date="2022-11" db="UniProtKB">
        <authorList>
            <consortium name="WormBaseParasite"/>
        </authorList>
    </citation>
    <scope>IDENTIFICATION</scope>
</reference>
<dbReference type="AlphaFoldDB" id="A0A915ENV4"/>
<protein>
    <submittedName>
        <fullName evidence="4">DNA/pantothenate metabolism flavoprotein C-terminal domain-containing protein</fullName>
    </submittedName>
</protein>
<proteinExistence type="inferred from homology"/>
<dbReference type="SUPFAM" id="SSF102645">
    <property type="entry name" value="CoaB-like"/>
    <property type="match status" value="1"/>
</dbReference>